<protein>
    <submittedName>
        <fullName evidence="1">Uncharacterized protein</fullName>
    </submittedName>
</protein>
<accession>A0ABR0M4E5</accession>
<sequence>ILHRRAIGDDIVVGLEAELDVMGAVQSEGQVEVRQRGGPVVRGMDGSVLYDGEGPYGVAGLRVRSDERCSAGEERGDGAEEGAHHGHEMARGVAGLEWGEGGSLQIYRVHLGAGWDAGMRSERLVNDVVCGAL</sequence>
<evidence type="ECO:0000313" key="2">
    <source>
        <dbReference type="Proteomes" id="UP001357485"/>
    </source>
</evidence>
<comment type="caution">
    <text evidence="1">The sequence shown here is derived from an EMBL/GenBank/DDBJ whole genome shotgun (WGS) entry which is preliminary data.</text>
</comment>
<name>A0ABR0M4E5_9PEZI</name>
<proteinExistence type="predicted"/>
<feature type="non-terminal residue" evidence="1">
    <location>
        <position position="1"/>
    </location>
</feature>
<evidence type="ECO:0000313" key="1">
    <source>
        <dbReference type="EMBL" id="KAK5280101.1"/>
    </source>
</evidence>
<dbReference type="EMBL" id="JAVRRA010001483">
    <property type="protein sequence ID" value="KAK5280101.1"/>
    <property type="molecule type" value="Genomic_DNA"/>
</dbReference>
<organism evidence="1 2">
    <name type="scientific">Cryomyces antarcticus</name>
    <dbReference type="NCBI Taxonomy" id="329879"/>
    <lineage>
        <taxon>Eukaryota</taxon>
        <taxon>Fungi</taxon>
        <taxon>Dikarya</taxon>
        <taxon>Ascomycota</taxon>
        <taxon>Pezizomycotina</taxon>
        <taxon>Dothideomycetes</taxon>
        <taxon>Dothideomycetes incertae sedis</taxon>
        <taxon>Cryomyces</taxon>
    </lineage>
</organism>
<keyword evidence="2" id="KW-1185">Reference proteome</keyword>
<gene>
    <name evidence="1" type="ORF">LTR16_007178</name>
</gene>
<dbReference type="Proteomes" id="UP001357485">
    <property type="component" value="Unassembled WGS sequence"/>
</dbReference>
<reference evidence="1 2" key="1">
    <citation type="submission" date="2023-08" db="EMBL/GenBank/DDBJ databases">
        <title>Black Yeasts Isolated from many extreme environments.</title>
        <authorList>
            <person name="Coleine C."/>
            <person name="Stajich J.E."/>
            <person name="Selbmann L."/>
        </authorList>
    </citation>
    <scope>NUCLEOTIDE SEQUENCE [LARGE SCALE GENOMIC DNA]</scope>
    <source>
        <strain evidence="1 2">CCFEE 536</strain>
    </source>
</reference>